<dbReference type="InterPro" id="IPR000917">
    <property type="entry name" value="Sulfatase_N"/>
</dbReference>
<accession>A0ABW2A7R4</accession>
<keyword evidence="2" id="KW-0378">Hydrolase</keyword>
<dbReference type="InterPro" id="IPR050738">
    <property type="entry name" value="Sulfatase"/>
</dbReference>
<organism evidence="4 5">
    <name type="scientific">Marinobacterium aestuariivivens</name>
    <dbReference type="NCBI Taxonomy" id="1698799"/>
    <lineage>
        <taxon>Bacteria</taxon>
        <taxon>Pseudomonadati</taxon>
        <taxon>Pseudomonadota</taxon>
        <taxon>Gammaproteobacteria</taxon>
        <taxon>Oceanospirillales</taxon>
        <taxon>Oceanospirillaceae</taxon>
        <taxon>Marinobacterium</taxon>
    </lineage>
</organism>
<gene>
    <name evidence="4" type="ORF">ACFQDL_27605</name>
</gene>
<dbReference type="Gene3D" id="3.40.720.10">
    <property type="entry name" value="Alkaline Phosphatase, subunit A"/>
    <property type="match status" value="1"/>
</dbReference>
<feature type="domain" description="Sulfatase N-terminal" evidence="3">
    <location>
        <begin position="5"/>
        <end position="410"/>
    </location>
</feature>
<comment type="similarity">
    <text evidence="1">Belongs to the sulfatase family.</text>
</comment>
<name>A0ABW2A7R4_9GAMM</name>
<dbReference type="EMBL" id="JBHSWE010000001">
    <property type="protein sequence ID" value="MFC6673440.1"/>
    <property type="molecule type" value="Genomic_DNA"/>
</dbReference>
<evidence type="ECO:0000313" key="4">
    <source>
        <dbReference type="EMBL" id="MFC6673440.1"/>
    </source>
</evidence>
<protein>
    <submittedName>
        <fullName evidence="4">Sulfatase</fullName>
    </submittedName>
</protein>
<evidence type="ECO:0000313" key="5">
    <source>
        <dbReference type="Proteomes" id="UP001596422"/>
    </source>
</evidence>
<dbReference type="Proteomes" id="UP001596422">
    <property type="component" value="Unassembled WGS sequence"/>
</dbReference>
<dbReference type="PANTHER" id="PTHR42693">
    <property type="entry name" value="ARYLSULFATASE FAMILY MEMBER"/>
    <property type="match status" value="1"/>
</dbReference>
<dbReference type="PANTHER" id="PTHR42693:SF53">
    <property type="entry name" value="ENDO-4-O-SULFATASE"/>
    <property type="match status" value="1"/>
</dbReference>
<dbReference type="Pfam" id="PF00884">
    <property type="entry name" value="Sulfatase"/>
    <property type="match status" value="1"/>
</dbReference>
<evidence type="ECO:0000259" key="3">
    <source>
        <dbReference type="Pfam" id="PF00884"/>
    </source>
</evidence>
<dbReference type="InterPro" id="IPR017850">
    <property type="entry name" value="Alkaline_phosphatase_core_sf"/>
</dbReference>
<evidence type="ECO:0000256" key="1">
    <source>
        <dbReference type="ARBA" id="ARBA00008779"/>
    </source>
</evidence>
<comment type="caution">
    <text evidence="4">The sequence shown here is derived from an EMBL/GenBank/DDBJ whole genome shotgun (WGS) entry which is preliminary data.</text>
</comment>
<dbReference type="SUPFAM" id="SSF53649">
    <property type="entry name" value="Alkaline phosphatase-like"/>
    <property type="match status" value="1"/>
</dbReference>
<reference evidence="5" key="1">
    <citation type="journal article" date="2019" name="Int. J. Syst. Evol. Microbiol.">
        <title>The Global Catalogue of Microorganisms (GCM) 10K type strain sequencing project: providing services to taxonomists for standard genome sequencing and annotation.</title>
        <authorList>
            <consortium name="The Broad Institute Genomics Platform"/>
            <consortium name="The Broad Institute Genome Sequencing Center for Infectious Disease"/>
            <person name="Wu L."/>
            <person name="Ma J."/>
        </authorList>
    </citation>
    <scope>NUCLEOTIDE SEQUENCE [LARGE SCALE GENOMIC DNA]</scope>
    <source>
        <strain evidence="5">NBRC 111756</strain>
    </source>
</reference>
<evidence type="ECO:0000256" key="2">
    <source>
        <dbReference type="ARBA" id="ARBA00022801"/>
    </source>
</evidence>
<dbReference type="RefSeq" id="WP_379911820.1">
    <property type="nucleotide sequence ID" value="NZ_JBHSWE010000001.1"/>
</dbReference>
<keyword evidence="5" id="KW-1185">Reference proteome</keyword>
<proteinExistence type="inferred from homology"/>
<sequence>MNRRPNFVLIVSDQQRADWLGCYGHPVLNTPHIDQLAAQGIRFEEFHTASPVCMPNRASILTGRYPSVHGLRYNGCALSSRANTFVEVLRASGYQTAAIGKSHLQPFTSNDAPFGDALAKKYQGPIAEAWKDDFKPYVHEEPSQYESDERYDFPTPYYGFDHVDMVTDHGDRAGGHYLQWLRKQTPDWERFRDPKEQFEHGYTCPQAKKTKLPEELYPTRYIENQAVEWINEQTDAEQPFFLFVSFPDPHHPFNPPGKYWDRYQPEQFELDVRAEDLTIPVPLVEFARQRLAKGEYPDTPQEAFAATERHCKEAMALTGGMIDMIDDAVGSITAALRERGLDDNTVVIYTADHGDYLGDANMLLKGPWMRKSIHRVPFIWRDPAATAGLVSDHLGSAIDIGPTIMARAGIDPYFGIQGRDLLADVAAGDGRAQLLIEHNDNVPRLGLKRASRSRTLYSHDWRLTLYPGEEWGELYDTQSDPLHLHNLWFDPDYSRKKGELMEQLALEITATMDESPRAIRRA</sequence>